<organism evidence="1">
    <name type="scientific">viral metagenome</name>
    <dbReference type="NCBI Taxonomy" id="1070528"/>
    <lineage>
        <taxon>unclassified sequences</taxon>
        <taxon>metagenomes</taxon>
        <taxon>organismal metagenomes</taxon>
    </lineage>
</organism>
<reference evidence="1" key="1">
    <citation type="journal article" date="2020" name="Nature">
        <title>Giant virus diversity and host interactions through global metagenomics.</title>
        <authorList>
            <person name="Schulz F."/>
            <person name="Roux S."/>
            <person name="Paez-Espino D."/>
            <person name="Jungbluth S."/>
            <person name="Walsh D.A."/>
            <person name="Denef V.J."/>
            <person name="McMahon K.D."/>
            <person name="Konstantinidis K.T."/>
            <person name="Eloe-Fadrosh E.A."/>
            <person name="Kyrpides N.C."/>
            <person name="Woyke T."/>
        </authorList>
    </citation>
    <scope>NUCLEOTIDE SEQUENCE</scope>
    <source>
        <strain evidence="1">GVMAG-S-1021933-23</strain>
    </source>
</reference>
<sequence>MNKIILFELILYDKDKNICKNIINLKTENKKFINNFIYINELLMNFNYCEFISDEFESYDFINIFEIIKNTECNFIYIFIENNKLKFSIFKENNFIEQKNLQILETIEL</sequence>
<evidence type="ECO:0000313" key="1">
    <source>
        <dbReference type="EMBL" id="QHS78240.1"/>
    </source>
</evidence>
<protein>
    <submittedName>
        <fullName evidence="1">Uncharacterized protein</fullName>
    </submittedName>
</protein>
<dbReference type="EMBL" id="MN740595">
    <property type="protein sequence ID" value="QHS78240.1"/>
    <property type="molecule type" value="Genomic_DNA"/>
</dbReference>
<name>A0A6C0AFL6_9ZZZZ</name>
<dbReference type="AlphaFoldDB" id="A0A6C0AFL6"/>
<proteinExistence type="predicted"/>
<accession>A0A6C0AFL6</accession>